<dbReference type="InterPro" id="IPR003034">
    <property type="entry name" value="SAP_dom"/>
</dbReference>
<comment type="caution">
    <text evidence="1">The sequence shown here is derived from an EMBL/GenBank/DDBJ whole genome shotgun (WGS) entry which is preliminary data.</text>
</comment>
<evidence type="ECO:0000313" key="1">
    <source>
        <dbReference type="EMBL" id="CAK9053629.1"/>
    </source>
</evidence>
<dbReference type="Proteomes" id="UP001642464">
    <property type="component" value="Unassembled WGS sequence"/>
</dbReference>
<accession>A0ABP0MSC8</accession>
<evidence type="ECO:0000313" key="2">
    <source>
        <dbReference type="Proteomes" id="UP001642464"/>
    </source>
</evidence>
<proteinExistence type="predicted"/>
<protein>
    <submittedName>
        <fullName evidence="1">Uncharacterized protein</fullName>
    </submittedName>
</protein>
<dbReference type="EMBL" id="CAXAMM010023436">
    <property type="protein sequence ID" value="CAK9053629.1"/>
    <property type="molecule type" value="Genomic_DNA"/>
</dbReference>
<keyword evidence="2" id="KW-1185">Reference proteome</keyword>
<sequence>MSLAGDSVFANKSVDDLRLICKTLEVTCRGNRAEIIARLRQFTPGAVQVAWCRSAAAATYASRCESEQQAKDDRARRLTLEELRESEQQAKDDRARRPTLEELRSSIIPKGEKRRRTTPDRYSPCSRPSDDDDDSWQDISLDGESESGAMDDDEVVVISDAGE</sequence>
<gene>
    <name evidence="1" type="ORF">SCF082_LOCUS29196</name>
</gene>
<name>A0ABP0MSC8_9DINO</name>
<reference evidence="1 2" key="1">
    <citation type="submission" date="2024-02" db="EMBL/GenBank/DDBJ databases">
        <authorList>
            <person name="Chen Y."/>
            <person name="Shah S."/>
            <person name="Dougan E. K."/>
            <person name="Thang M."/>
            <person name="Chan C."/>
        </authorList>
    </citation>
    <scope>NUCLEOTIDE SEQUENCE [LARGE SCALE GENOMIC DNA]</scope>
</reference>
<dbReference type="PROSITE" id="PS50800">
    <property type="entry name" value="SAP"/>
    <property type="match status" value="1"/>
</dbReference>
<organism evidence="1 2">
    <name type="scientific">Durusdinium trenchii</name>
    <dbReference type="NCBI Taxonomy" id="1381693"/>
    <lineage>
        <taxon>Eukaryota</taxon>
        <taxon>Sar</taxon>
        <taxon>Alveolata</taxon>
        <taxon>Dinophyceae</taxon>
        <taxon>Suessiales</taxon>
        <taxon>Symbiodiniaceae</taxon>
        <taxon>Durusdinium</taxon>
    </lineage>
</organism>